<dbReference type="RefSeq" id="WP_273599369.1">
    <property type="nucleotide sequence ID" value="NZ_JAQQXT010000003.1"/>
</dbReference>
<gene>
    <name evidence="1" type="ORF">PRZ03_05435</name>
</gene>
<proteinExistence type="predicted"/>
<dbReference type="EMBL" id="JAQQXT010000003">
    <property type="protein sequence ID" value="MDC8771007.1"/>
    <property type="molecule type" value="Genomic_DNA"/>
</dbReference>
<name>A0ABT5KAQ2_9BURK</name>
<dbReference type="Proteomes" id="UP001221189">
    <property type="component" value="Unassembled WGS sequence"/>
</dbReference>
<accession>A0ABT5KAQ2</accession>
<reference evidence="1 2" key="1">
    <citation type="submission" date="2022-10" db="EMBL/GenBank/DDBJ databases">
        <title>Paucibacter sp. hw1 Genome sequencing.</title>
        <authorList>
            <person name="Park S."/>
        </authorList>
    </citation>
    <scope>NUCLEOTIDE SEQUENCE [LARGE SCALE GENOMIC DNA]</scope>
    <source>
        <strain evidence="2">hw1</strain>
    </source>
</reference>
<comment type="caution">
    <text evidence="1">The sequence shown here is derived from an EMBL/GenBank/DDBJ whole genome shotgun (WGS) entry which is preliminary data.</text>
</comment>
<organism evidence="1 2">
    <name type="scientific">Roseateles albus</name>
    <dbReference type="NCBI Taxonomy" id="2987525"/>
    <lineage>
        <taxon>Bacteria</taxon>
        <taxon>Pseudomonadati</taxon>
        <taxon>Pseudomonadota</taxon>
        <taxon>Betaproteobacteria</taxon>
        <taxon>Burkholderiales</taxon>
        <taxon>Sphaerotilaceae</taxon>
        <taxon>Roseateles</taxon>
    </lineage>
</organism>
<evidence type="ECO:0000313" key="2">
    <source>
        <dbReference type="Proteomes" id="UP001221189"/>
    </source>
</evidence>
<protein>
    <submittedName>
        <fullName evidence="1">Type II secretion system protein</fullName>
    </submittedName>
</protein>
<evidence type="ECO:0000313" key="1">
    <source>
        <dbReference type="EMBL" id="MDC8771007.1"/>
    </source>
</evidence>
<keyword evidence="2" id="KW-1185">Reference proteome</keyword>
<sequence length="222" mass="23661">MRIGKGKPATNRGFTYLWLLFVVALGGVALASLGQRQQTVQQREREAELRFRGEAIARAIESYVRSSPGDTKALPQRLEELLEDRRSGTVRRHLRRLYLDPFTGRADWALIQGQLALKPAAQNGAVDESEQLLHKRPEFGAAPGITPNPALGSVTISAEQGAALASGIVGVSSRSRALLLATDALPNGVGAGFAPSSAGPKASKPRVSQLQFLAASDVVQSE</sequence>